<dbReference type="PANTHER" id="PTHR22999">
    <property type="entry name" value="PX SERINE/THREONINE KINASE PXK"/>
    <property type="match status" value="1"/>
</dbReference>
<feature type="compositionally biased region" description="Basic residues" evidence="3">
    <location>
        <begin position="1"/>
        <end position="12"/>
    </location>
</feature>
<evidence type="ECO:0000256" key="3">
    <source>
        <dbReference type="SAM" id="MobiDB-lite"/>
    </source>
</evidence>
<accession>A0A420ILJ7</accession>
<dbReference type="EMBL" id="MCBS01023437">
    <property type="protein sequence ID" value="RKF75397.1"/>
    <property type="molecule type" value="Genomic_DNA"/>
</dbReference>
<reference evidence="6 7" key="1">
    <citation type="journal article" date="2018" name="BMC Genomics">
        <title>Comparative genome analyses reveal sequence features reflecting distinct modes of host-adaptation between dicot and monocot powdery mildew.</title>
        <authorList>
            <person name="Wu Y."/>
            <person name="Ma X."/>
            <person name="Pan Z."/>
            <person name="Kale S.D."/>
            <person name="Song Y."/>
            <person name="King H."/>
            <person name="Zhang Q."/>
            <person name="Presley C."/>
            <person name="Deng X."/>
            <person name="Wei C.I."/>
            <person name="Xiao S."/>
        </authorList>
    </citation>
    <scope>NUCLEOTIDE SEQUENCE [LARGE SCALE GENOMIC DNA]</scope>
    <source>
        <strain evidence="6">UMSG1</strain>
    </source>
</reference>
<dbReference type="PROSITE" id="PS51207">
    <property type="entry name" value="PXA"/>
    <property type="match status" value="1"/>
</dbReference>
<feature type="transmembrane region" description="Helical" evidence="4">
    <location>
        <begin position="317"/>
        <end position="341"/>
    </location>
</feature>
<proteinExistence type="predicted"/>
<evidence type="ECO:0000256" key="4">
    <source>
        <dbReference type="SAM" id="Phobius"/>
    </source>
</evidence>
<protein>
    <submittedName>
        <fullName evidence="6">Putative pxa domain-containing protein</fullName>
    </submittedName>
</protein>
<dbReference type="AlphaFoldDB" id="A0A420ILJ7"/>
<comment type="caution">
    <text evidence="6">The sequence shown here is derived from an EMBL/GenBank/DDBJ whole genome shotgun (WGS) entry which is preliminary data.</text>
</comment>
<dbReference type="GO" id="GO:0035091">
    <property type="term" value="F:phosphatidylinositol binding"/>
    <property type="evidence" value="ECO:0007669"/>
    <property type="project" value="TreeGrafter"/>
</dbReference>
<evidence type="ECO:0000259" key="5">
    <source>
        <dbReference type="PROSITE" id="PS51207"/>
    </source>
</evidence>
<keyword evidence="4" id="KW-0812">Transmembrane</keyword>
<comment type="subcellular location">
    <subcellularLocation>
        <location evidence="1">Cytoplasm</location>
    </subcellularLocation>
</comment>
<keyword evidence="4" id="KW-1133">Transmembrane helix</keyword>
<dbReference type="InterPro" id="IPR051837">
    <property type="entry name" value="SortingNexin/PXDomain-PKLike"/>
</dbReference>
<dbReference type="GO" id="GO:0045022">
    <property type="term" value="P:early endosome to late endosome transport"/>
    <property type="evidence" value="ECO:0007669"/>
    <property type="project" value="TreeGrafter"/>
</dbReference>
<name>A0A420ILJ7_9PEZI</name>
<evidence type="ECO:0000313" key="7">
    <source>
        <dbReference type="Proteomes" id="UP000285326"/>
    </source>
</evidence>
<evidence type="ECO:0000256" key="1">
    <source>
        <dbReference type="ARBA" id="ARBA00004496"/>
    </source>
</evidence>
<dbReference type="InterPro" id="IPR003114">
    <property type="entry name" value="Phox_assoc"/>
</dbReference>
<dbReference type="Pfam" id="PF02194">
    <property type="entry name" value="PXA"/>
    <property type="match status" value="1"/>
</dbReference>
<keyword evidence="2" id="KW-0963">Cytoplasm</keyword>
<dbReference type="SMART" id="SM00313">
    <property type="entry name" value="PXA"/>
    <property type="match status" value="1"/>
</dbReference>
<dbReference type="GO" id="GO:0005769">
    <property type="term" value="C:early endosome"/>
    <property type="evidence" value="ECO:0007669"/>
    <property type="project" value="TreeGrafter"/>
</dbReference>
<dbReference type="GO" id="GO:0005770">
    <property type="term" value="C:late endosome"/>
    <property type="evidence" value="ECO:0007669"/>
    <property type="project" value="TreeGrafter"/>
</dbReference>
<sequence>MSHIQSRPKIRATKTSEDSSRNTSTQSLPKIRGPASDQKYANSVELLTDRATLFFIRRTLCSQHGDKVRSASVSIDEILPCLTSSNDVDLQLYAFIAIIIREYVQTWYHKITSDQVFVEELLKIIAHCSRALEQRVRKVDLESLLLDEIPEVLETHIRAFQASHTALHSIPLEHDPRLIYHSIWPLPFLSPIPHDHEVFSLQQQEKNESAYRQLLVEGILALLLPTEDLENSCLTSFVVDILSELVLGGIIEKVSEPWLIWEGIFNLTQAIKPQIPNSCSQVQMEQPISSISHSKTHDCTDKRGVFCQLKMSLQRTLWLLLQFLYLLFTTIHYTISIYATLSTLPCRNGASIRTKGVLHENDGKSISSCHGSLKKPILTMKFWSCGARLLDLDMRMPWLKASFSMFQWFALTGPGKVGDTDQIIDK</sequence>
<dbReference type="Proteomes" id="UP000285326">
    <property type="component" value="Unassembled WGS sequence"/>
</dbReference>
<dbReference type="PANTHER" id="PTHR22999:SF23">
    <property type="entry name" value="SORTING NEXIN-16"/>
    <property type="match status" value="1"/>
</dbReference>
<evidence type="ECO:0000313" key="6">
    <source>
        <dbReference type="EMBL" id="RKF75397.1"/>
    </source>
</evidence>
<feature type="region of interest" description="Disordered" evidence="3">
    <location>
        <begin position="1"/>
        <end position="35"/>
    </location>
</feature>
<keyword evidence="4" id="KW-0472">Membrane</keyword>
<gene>
    <name evidence="6" type="ORF">GcM1_234080</name>
</gene>
<feature type="domain" description="PXA" evidence="5">
    <location>
        <begin position="85"/>
        <end position="269"/>
    </location>
</feature>
<evidence type="ECO:0000256" key="2">
    <source>
        <dbReference type="ARBA" id="ARBA00022490"/>
    </source>
</evidence>
<organism evidence="6 7">
    <name type="scientific">Golovinomyces cichoracearum</name>
    <dbReference type="NCBI Taxonomy" id="62708"/>
    <lineage>
        <taxon>Eukaryota</taxon>
        <taxon>Fungi</taxon>
        <taxon>Dikarya</taxon>
        <taxon>Ascomycota</taxon>
        <taxon>Pezizomycotina</taxon>
        <taxon>Leotiomycetes</taxon>
        <taxon>Erysiphales</taxon>
        <taxon>Erysiphaceae</taxon>
        <taxon>Golovinomyces</taxon>
    </lineage>
</organism>